<evidence type="ECO:0000259" key="1">
    <source>
        <dbReference type="SMART" id="SM00829"/>
    </source>
</evidence>
<sequence>MKAVVYTRYGLTDQLRLTDLPVPTPRAGEVRVRVRAVSLNLSDWEALRGSPGYARLNGLRRPRRQVLGSDIAGTVDAVGPGVTRFAAGDDVYGDILSYLGGFAEYVCVPEKVLEPLPEGMSHEEASAIPQAGMIALQGIVARGRVRAGERVLINGAGGGSGSYAIQLAKLYGAEVTGVDNAGKLEFMRSMGADHVLDYRQTDYTATGDRYDLILDLVAYRSVAACARALAPGGRYFMVGGPVSTLLRVLVFGPLRGRIRVLAVQLGARHVGPLVELIRDGKVATVIDRRFPLAEVPDALRYVGEGHAKGKVVVTID</sequence>
<dbReference type="InterPro" id="IPR036291">
    <property type="entry name" value="NAD(P)-bd_dom_sf"/>
</dbReference>
<dbReference type="CDD" id="cd08267">
    <property type="entry name" value="MDR1"/>
    <property type="match status" value="1"/>
</dbReference>
<proteinExistence type="predicted"/>
<feature type="domain" description="Enoyl reductase (ER)" evidence="1">
    <location>
        <begin position="10"/>
        <end position="313"/>
    </location>
</feature>
<evidence type="ECO:0000313" key="3">
    <source>
        <dbReference type="Proteomes" id="UP001500218"/>
    </source>
</evidence>
<dbReference type="PANTHER" id="PTHR44013:SF1">
    <property type="entry name" value="ZINC-TYPE ALCOHOL DEHYDROGENASE-LIKE PROTEIN C16A3.02C"/>
    <property type="match status" value="1"/>
</dbReference>
<dbReference type="PANTHER" id="PTHR44013">
    <property type="entry name" value="ZINC-TYPE ALCOHOL DEHYDROGENASE-LIKE PROTEIN C16A3.02C"/>
    <property type="match status" value="1"/>
</dbReference>
<dbReference type="Pfam" id="PF08240">
    <property type="entry name" value="ADH_N"/>
    <property type="match status" value="1"/>
</dbReference>
<dbReference type="InterPro" id="IPR011032">
    <property type="entry name" value="GroES-like_sf"/>
</dbReference>
<comment type="caution">
    <text evidence="2">The sequence shown here is derived from an EMBL/GenBank/DDBJ whole genome shotgun (WGS) entry which is preliminary data.</text>
</comment>
<dbReference type="InterPro" id="IPR002364">
    <property type="entry name" value="Quin_OxRdtase/zeta-crystal_CS"/>
</dbReference>
<accession>A0ABN2LVK1</accession>
<dbReference type="Pfam" id="PF13602">
    <property type="entry name" value="ADH_zinc_N_2"/>
    <property type="match status" value="1"/>
</dbReference>
<dbReference type="InterPro" id="IPR052733">
    <property type="entry name" value="Chloroplast_QOR"/>
</dbReference>
<reference evidence="2 3" key="1">
    <citation type="journal article" date="2019" name="Int. J. Syst. Evol. Microbiol.">
        <title>The Global Catalogue of Microorganisms (GCM) 10K type strain sequencing project: providing services to taxonomists for standard genome sequencing and annotation.</title>
        <authorList>
            <consortium name="The Broad Institute Genomics Platform"/>
            <consortium name="The Broad Institute Genome Sequencing Center for Infectious Disease"/>
            <person name="Wu L."/>
            <person name="Ma J."/>
        </authorList>
    </citation>
    <scope>NUCLEOTIDE SEQUENCE [LARGE SCALE GENOMIC DNA]</scope>
    <source>
        <strain evidence="2 3">JCM 13250</strain>
    </source>
</reference>
<protein>
    <submittedName>
        <fullName evidence="2">NAD(P)-dependent alcohol dehydrogenase</fullName>
    </submittedName>
</protein>
<dbReference type="Gene3D" id="3.40.50.720">
    <property type="entry name" value="NAD(P)-binding Rossmann-like Domain"/>
    <property type="match status" value="1"/>
</dbReference>
<organism evidence="2 3">
    <name type="scientific">Luedemannella flava</name>
    <dbReference type="NCBI Taxonomy" id="349316"/>
    <lineage>
        <taxon>Bacteria</taxon>
        <taxon>Bacillati</taxon>
        <taxon>Actinomycetota</taxon>
        <taxon>Actinomycetes</taxon>
        <taxon>Micromonosporales</taxon>
        <taxon>Micromonosporaceae</taxon>
        <taxon>Luedemannella</taxon>
    </lineage>
</organism>
<dbReference type="InterPro" id="IPR020843">
    <property type="entry name" value="ER"/>
</dbReference>
<name>A0ABN2LVK1_9ACTN</name>
<dbReference type="Gene3D" id="3.90.180.10">
    <property type="entry name" value="Medium-chain alcohol dehydrogenases, catalytic domain"/>
    <property type="match status" value="1"/>
</dbReference>
<evidence type="ECO:0000313" key="2">
    <source>
        <dbReference type="EMBL" id="GAA1799307.1"/>
    </source>
</evidence>
<gene>
    <name evidence="2" type="ORF">GCM10009682_21170</name>
</gene>
<dbReference type="EMBL" id="BAAALT010000053">
    <property type="protein sequence ID" value="GAA1799307.1"/>
    <property type="molecule type" value="Genomic_DNA"/>
</dbReference>
<keyword evidence="3" id="KW-1185">Reference proteome</keyword>
<dbReference type="PROSITE" id="PS01162">
    <property type="entry name" value="QOR_ZETA_CRYSTAL"/>
    <property type="match status" value="1"/>
</dbReference>
<dbReference type="SUPFAM" id="SSF50129">
    <property type="entry name" value="GroES-like"/>
    <property type="match status" value="1"/>
</dbReference>
<dbReference type="Proteomes" id="UP001500218">
    <property type="component" value="Unassembled WGS sequence"/>
</dbReference>
<dbReference type="SUPFAM" id="SSF51735">
    <property type="entry name" value="NAD(P)-binding Rossmann-fold domains"/>
    <property type="match status" value="1"/>
</dbReference>
<dbReference type="RefSeq" id="WP_344128901.1">
    <property type="nucleotide sequence ID" value="NZ_BAAALT010000053.1"/>
</dbReference>
<dbReference type="InterPro" id="IPR013154">
    <property type="entry name" value="ADH-like_N"/>
</dbReference>
<dbReference type="SMART" id="SM00829">
    <property type="entry name" value="PKS_ER"/>
    <property type="match status" value="1"/>
</dbReference>